<feature type="region of interest" description="Disordered" evidence="1">
    <location>
        <begin position="230"/>
        <end position="418"/>
    </location>
</feature>
<feature type="compositionally biased region" description="Basic and acidic residues" evidence="1">
    <location>
        <begin position="351"/>
        <end position="367"/>
    </location>
</feature>
<reference evidence="2 3" key="1">
    <citation type="submission" date="2011-02" db="EMBL/GenBank/DDBJ databases">
        <title>The Genome Sequence of Sphaeroforma arctica JP610.</title>
        <authorList>
            <consortium name="The Broad Institute Genome Sequencing Platform"/>
            <person name="Russ C."/>
            <person name="Cuomo C."/>
            <person name="Young S.K."/>
            <person name="Zeng Q."/>
            <person name="Gargeya S."/>
            <person name="Alvarado L."/>
            <person name="Berlin A."/>
            <person name="Chapman S.B."/>
            <person name="Chen Z."/>
            <person name="Freedman E."/>
            <person name="Gellesch M."/>
            <person name="Goldberg J."/>
            <person name="Griggs A."/>
            <person name="Gujja S."/>
            <person name="Heilman E."/>
            <person name="Heiman D."/>
            <person name="Howarth C."/>
            <person name="Mehta T."/>
            <person name="Neiman D."/>
            <person name="Pearson M."/>
            <person name="Roberts A."/>
            <person name="Saif S."/>
            <person name="Shea T."/>
            <person name="Shenoy N."/>
            <person name="Sisk P."/>
            <person name="Stolte C."/>
            <person name="Sykes S."/>
            <person name="White J."/>
            <person name="Yandava C."/>
            <person name="Burger G."/>
            <person name="Gray M.W."/>
            <person name="Holland P.W.H."/>
            <person name="King N."/>
            <person name="Lang F.B.F."/>
            <person name="Roger A.J."/>
            <person name="Ruiz-Trillo I."/>
            <person name="Haas B."/>
            <person name="Nusbaum C."/>
            <person name="Birren B."/>
        </authorList>
    </citation>
    <scope>NUCLEOTIDE SEQUENCE [LARGE SCALE GENOMIC DNA]</scope>
    <source>
        <strain evidence="2 3">JP610</strain>
    </source>
</reference>
<proteinExistence type="predicted"/>
<feature type="compositionally biased region" description="Polar residues" evidence="1">
    <location>
        <begin position="257"/>
        <end position="268"/>
    </location>
</feature>
<dbReference type="EMBL" id="KQ244264">
    <property type="protein sequence ID" value="KNC74587.1"/>
    <property type="molecule type" value="Genomic_DNA"/>
</dbReference>
<accession>A0A0L0FCV8</accession>
<evidence type="ECO:0000256" key="1">
    <source>
        <dbReference type="SAM" id="MobiDB-lite"/>
    </source>
</evidence>
<name>A0A0L0FCV8_9EUKA</name>
<dbReference type="Proteomes" id="UP000054560">
    <property type="component" value="Unassembled WGS sequence"/>
</dbReference>
<feature type="non-terminal residue" evidence="2">
    <location>
        <position position="450"/>
    </location>
</feature>
<protein>
    <submittedName>
        <fullName evidence="2">Uncharacterized protein</fullName>
    </submittedName>
</protein>
<evidence type="ECO:0000313" key="3">
    <source>
        <dbReference type="Proteomes" id="UP000054560"/>
    </source>
</evidence>
<dbReference type="RefSeq" id="XP_014148489.1">
    <property type="nucleotide sequence ID" value="XM_014293014.1"/>
</dbReference>
<keyword evidence="3" id="KW-1185">Reference proteome</keyword>
<dbReference type="AlphaFoldDB" id="A0A0L0FCV8"/>
<feature type="compositionally biased region" description="Basic and acidic residues" evidence="1">
    <location>
        <begin position="234"/>
        <end position="255"/>
    </location>
</feature>
<sequence>MNTSTPRYHGDTMCAEIGAISPISSEDDAKGHGSIYSVRSGVQQRHEPTRTRKVLSANIYVPDSAGVKNNACIVDVDAYAVDPAVNKFGDMSTLSTNTSGMGRVNGEAYLENGATIERGAVARRRGARREAEAFSDAGRNHKHTRQLRGSPASEIVVSASDSDLEQACSRRMSGGKRGRKPSSYCASETVVDVDANVDVDVSAEKTRQRKCARGPILASTDTQCAGIGGLARAENGRHDRGVGSHKDVGRHRDNGSESESTGTENDTPAQAVGRHRRVGRNKVIESESESIGAEHEYMSAGNPEVDGDSARDRGSESASSSRRGCRRLTRPLSFGHRLLRPHAGSPVCESDSGKSRSDGGASDDDRRSCRRLKTPASPVYRTHKHHAESRMRSRGSGNSSGDCGARGDHDRLHGNGTVERYALRHGKIAKKPWERGLDRKKNAAFDRLIK</sequence>
<feature type="region of interest" description="Disordered" evidence="1">
    <location>
        <begin position="128"/>
        <end position="153"/>
    </location>
</feature>
<evidence type="ECO:0000313" key="2">
    <source>
        <dbReference type="EMBL" id="KNC74587.1"/>
    </source>
</evidence>
<organism evidence="2 3">
    <name type="scientific">Sphaeroforma arctica JP610</name>
    <dbReference type="NCBI Taxonomy" id="667725"/>
    <lineage>
        <taxon>Eukaryota</taxon>
        <taxon>Ichthyosporea</taxon>
        <taxon>Ichthyophonida</taxon>
        <taxon>Sphaeroforma</taxon>
    </lineage>
</organism>
<dbReference type="GeneID" id="25913376"/>
<gene>
    <name evidence="2" type="ORF">SARC_12872</name>
</gene>